<name>X1AI91_9ZZZZ</name>
<proteinExistence type="predicted"/>
<organism evidence="1">
    <name type="scientific">marine sediment metagenome</name>
    <dbReference type="NCBI Taxonomy" id="412755"/>
    <lineage>
        <taxon>unclassified sequences</taxon>
        <taxon>metagenomes</taxon>
        <taxon>ecological metagenomes</taxon>
    </lineage>
</organism>
<accession>X1AI91</accession>
<reference evidence="1" key="1">
    <citation type="journal article" date="2014" name="Front. Microbiol.">
        <title>High frequency of phylogenetically diverse reductive dehalogenase-homologous genes in deep subseafloor sedimentary metagenomes.</title>
        <authorList>
            <person name="Kawai M."/>
            <person name="Futagami T."/>
            <person name="Toyoda A."/>
            <person name="Takaki Y."/>
            <person name="Nishi S."/>
            <person name="Hori S."/>
            <person name="Arai W."/>
            <person name="Tsubouchi T."/>
            <person name="Morono Y."/>
            <person name="Uchiyama I."/>
            <person name="Ito T."/>
            <person name="Fujiyama A."/>
            <person name="Inagaki F."/>
            <person name="Takami H."/>
        </authorList>
    </citation>
    <scope>NUCLEOTIDE SEQUENCE</scope>
    <source>
        <strain evidence="1">Expedition CK06-06</strain>
    </source>
</reference>
<evidence type="ECO:0000313" key="1">
    <source>
        <dbReference type="EMBL" id="GAG81769.1"/>
    </source>
</evidence>
<dbReference type="EMBL" id="BART01017771">
    <property type="protein sequence ID" value="GAG81769.1"/>
    <property type="molecule type" value="Genomic_DNA"/>
</dbReference>
<protein>
    <submittedName>
        <fullName evidence="1">Uncharacterized protein</fullName>
    </submittedName>
</protein>
<gene>
    <name evidence="1" type="ORF">S01H4_33714</name>
</gene>
<dbReference type="AlphaFoldDB" id="X1AI91"/>
<comment type="caution">
    <text evidence="1">The sequence shown here is derived from an EMBL/GenBank/DDBJ whole genome shotgun (WGS) entry which is preliminary data.</text>
</comment>
<sequence>MEAHRYRQGAYAANGEGCSGKGRVGNWLYTLPTEVSFYPLRRDKLMD</sequence>